<keyword evidence="2" id="KW-1185">Reference proteome</keyword>
<organism evidence="1 2">
    <name type="scientific">Viridibacillus soli</name>
    <dbReference type="NCBI Taxonomy" id="2798301"/>
    <lineage>
        <taxon>Bacteria</taxon>
        <taxon>Bacillati</taxon>
        <taxon>Bacillota</taxon>
        <taxon>Bacilli</taxon>
        <taxon>Bacillales</taxon>
        <taxon>Caryophanaceae</taxon>
        <taxon>Viridibacillus</taxon>
    </lineage>
</organism>
<evidence type="ECO:0008006" key="3">
    <source>
        <dbReference type="Google" id="ProtNLM"/>
    </source>
</evidence>
<dbReference type="EMBL" id="JAEOAH010000004">
    <property type="protein sequence ID" value="MBK3494225.1"/>
    <property type="molecule type" value="Genomic_DNA"/>
</dbReference>
<proteinExistence type="predicted"/>
<reference evidence="1 2" key="1">
    <citation type="submission" date="2020-12" db="EMBL/GenBank/DDBJ databases">
        <title>YIM B01967 draft genome.</title>
        <authorList>
            <person name="Yan X."/>
        </authorList>
    </citation>
    <scope>NUCLEOTIDE SEQUENCE [LARGE SCALE GENOMIC DNA]</scope>
    <source>
        <strain evidence="1 2">YIM B01967</strain>
    </source>
</reference>
<name>A0ABS1H476_9BACL</name>
<evidence type="ECO:0000313" key="2">
    <source>
        <dbReference type="Proteomes" id="UP000618943"/>
    </source>
</evidence>
<dbReference type="InterPro" id="IPR013325">
    <property type="entry name" value="RNA_pol_sigma_r2"/>
</dbReference>
<gene>
    <name evidence="1" type="ORF">JFL43_05010</name>
</gene>
<evidence type="ECO:0000313" key="1">
    <source>
        <dbReference type="EMBL" id="MBK3494225.1"/>
    </source>
</evidence>
<comment type="caution">
    <text evidence="1">The sequence shown here is derived from an EMBL/GenBank/DDBJ whole genome shotgun (WGS) entry which is preliminary data.</text>
</comment>
<dbReference type="Gene3D" id="1.10.1740.10">
    <property type="match status" value="1"/>
</dbReference>
<dbReference type="RefSeq" id="WP_200748189.1">
    <property type="nucleotide sequence ID" value="NZ_JAEOAH010000004.1"/>
</dbReference>
<dbReference type="Proteomes" id="UP000618943">
    <property type="component" value="Unassembled WGS sequence"/>
</dbReference>
<sequence>MSEKEERIIAARNGDHSAFQYLIENEQDALYRFAYIYVRNEADAIEIFTFYFRRVVILSAAPRQNRKLP</sequence>
<protein>
    <recommendedName>
        <fullName evidence="3">RNA polymerase sigma-70 region 2 domain-containing protein</fullName>
    </recommendedName>
</protein>
<dbReference type="SUPFAM" id="SSF88946">
    <property type="entry name" value="Sigma2 domain of RNA polymerase sigma factors"/>
    <property type="match status" value="1"/>
</dbReference>
<accession>A0ABS1H476</accession>